<dbReference type="Pfam" id="PF04244">
    <property type="entry name" value="DPRP"/>
    <property type="match status" value="1"/>
</dbReference>
<reference evidence="2" key="1">
    <citation type="submission" date="2021-01" db="EMBL/GenBank/DDBJ databases">
        <title>Whole genome shotgun sequence of Actinoplanes nipponensis NBRC 14063.</title>
        <authorList>
            <person name="Komaki H."/>
            <person name="Tamura T."/>
        </authorList>
    </citation>
    <scope>NUCLEOTIDE SEQUENCE</scope>
    <source>
        <strain evidence="2">NBRC 14063</strain>
    </source>
</reference>
<feature type="region of interest" description="Disordered" evidence="1">
    <location>
        <begin position="149"/>
        <end position="172"/>
    </location>
</feature>
<dbReference type="InterPro" id="IPR014729">
    <property type="entry name" value="Rossmann-like_a/b/a_fold"/>
</dbReference>
<gene>
    <name evidence="2" type="ORF">Ani05nite_43610</name>
</gene>
<dbReference type="AlphaFoldDB" id="A0A919MNC2"/>
<proteinExistence type="predicted"/>
<sequence length="489" mass="55097">MTRRWLFADQLGPHFLDDPAQPVLLVESRAVFRRRAFHRQKAHLVLSALRHRAAELGEQAVFVRTETYGEAVRDLGEPLSVCHPTSRAARGLVQRLGAELLPPRGFVTAPPEFTAWAGGRRGLRMEDFYRDARRRLGILMDGAEPAGGTWNLDAENREPPPRGVTRLDVPEPPEIREDDIDAAVREDLDRWERDDGITFIGRDGPRLFPATRAEAVERLRHFVGHRLPAFGPHEDAMLAGDPFLAHSRLSAAFNLGLLDPLEAVEQAEAAYRAGRAGLASVEGFVRQLIGWRDFVWHLYWYFEPGYRRANELGASEPLPRWFAELDADAVEARCLSDVLAGVRDRGWVHHIPRLMVLGNYAMQRGWRPGAMADWFHRAFVDGYEWVMTANVVGMSQYADGGRMSTKPYAGGGAYINRMSDYCGGCRYDPKVRVGDDACPYTAGYWAFLARNEQRLAGNHRMRRPVQGLHRLADLDALVEQEQARGSRAP</sequence>
<dbReference type="PANTHER" id="PTHR38657:SF1">
    <property type="entry name" value="SLR1343 PROTEIN"/>
    <property type="match status" value="1"/>
</dbReference>
<evidence type="ECO:0000313" key="3">
    <source>
        <dbReference type="Proteomes" id="UP000647172"/>
    </source>
</evidence>
<evidence type="ECO:0000256" key="1">
    <source>
        <dbReference type="SAM" id="MobiDB-lite"/>
    </source>
</evidence>
<dbReference type="SUPFAM" id="SSF48173">
    <property type="entry name" value="Cryptochrome/photolyase FAD-binding domain"/>
    <property type="match status" value="1"/>
</dbReference>
<protein>
    <submittedName>
        <fullName evidence="2">Deoxyribodipyrimidine photo-lyase</fullName>
    </submittedName>
</protein>
<dbReference type="InterPro" id="IPR007357">
    <property type="entry name" value="PhrB-like"/>
</dbReference>
<accession>A0A919MNC2</accession>
<comment type="caution">
    <text evidence="2">The sequence shown here is derived from an EMBL/GenBank/DDBJ whole genome shotgun (WGS) entry which is preliminary data.</text>
</comment>
<dbReference type="Gene3D" id="1.10.579.10">
    <property type="entry name" value="DNA Cyclobutane Dipyrimidine Photolyase, subunit A, domain 3"/>
    <property type="match status" value="1"/>
</dbReference>
<name>A0A919MNC2_9ACTN</name>
<evidence type="ECO:0000313" key="2">
    <source>
        <dbReference type="EMBL" id="GIE50827.1"/>
    </source>
</evidence>
<keyword evidence="3" id="KW-1185">Reference proteome</keyword>
<dbReference type="Gene3D" id="3.40.50.620">
    <property type="entry name" value="HUPs"/>
    <property type="match status" value="1"/>
</dbReference>
<dbReference type="Gene3D" id="1.10.10.1710">
    <property type="entry name" value="Deoxyribodipyrimidine photolyase-related"/>
    <property type="match status" value="1"/>
</dbReference>
<dbReference type="PANTHER" id="PTHR38657">
    <property type="entry name" value="SLR1343 PROTEIN"/>
    <property type="match status" value="1"/>
</dbReference>
<dbReference type="Proteomes" id="UP000647172">
    <property type="component" value="Unassembled WGS sequence"/>
</dbReference>
<dbReference type="InterPro" id="IPR052551">
    <property type="entry name" value="UV-DNA_repair_photolyase"/>
</dbReference>
<dbReference type="InterPro" id="IPR036134">
    <property type="entry name" value="Crypto/Photolyase_FAD-like_sf"/>
</dbReference>
<organism evidence="2 3">
    <name type="scientific">Actinoplanes nipponensis</name>
    <dbReference type="NCBI Taxonomy" id="135950"/>
    <lineage>
        <taxon>Bacteria</taxon>
        <taxon>Bacillati</taxon>
        <taxon>Actinomycetota</taxon>
        <taxon>Actinomycetes</taxon>
        <taxon>Micromonosporales</taxon>
        <taxon>Micromonosporaceae</taxon>
        <taxon>Actinoplanes</taxon>
    </lineage>
</organism>
<dbReference type="RefSeq" id="WP_203770840.1">
    <property type="nucleotide sequence ID" value="NZ_BAAAYJ010000055.1"/>
</dbReference>
<dbReference type="Gene3D" id="1.25.40.80">
    <property type="match status" value="1"/>
</dbReference>
<dbReference type="EMBL" id="BOMQ01000053">
    <property type="protein sequence ID" value="GIE50827.1"/>
    <property type="molecule type" value="Genomic_DNA"/>
</dbReference>